<feature type="compositionally biased region" description="Basic residues" evidence="1">
    <location>
        <begin position="47"/>
        <end position="60"/>
    </location>
</feature>
<accession>A0A166SPU4</accession>
<reference evidence="2 3" key="1">
    <citation type="journal article" date="2016" name="Mol. Biol. Evol.">
        <title>Comparative Genomics of Early-Diverging Mushroom-Forming Fungi Provides Insights into the Origins of Lignocellulose Decay Capabilities.</title>
        <authorList>
            <person name="Nagy L.G."/>
            <person name="Riley R."/>
            <person name="Tritt A."/>
            <person name="Adam C."/>
            <person name="Daum C."/>
            <person name="Floudas D."/>
            <person name="Sun H."/>
            <person name="Yadav J.S."/>
            <person name="Pangilinan J."/>
            <person name="Larsson K.H."/>
            <person name="Matsuura K."/>
            <person name="Barry K."/>
            <person name="Labutti K."/>
            <person name="Kuo R."/>
            <person name="Ohm R.A."/>
            <person name="Bhattacharya S.S."/>
            <person name="Shirouzu T."/>
            <person name="Yoshinaga Y."/>
            <person name="Martin F.M."/>
            <person name="Grigoriev I.V."/>
            <person name="Hibbett D.S."/>
        </authorList>
    </citation>
    <scope>NUCLEOTIDE SEQUENCE [LARGE SCALE GENOMIC DNA]</scope>
    <source>
        <strain evidence="2 3">CBS 109695</strain>
    </source>
</reference>
<dbReference type="Proteomes" id="UP000076532">
    <property type="component" value="Unassembled WGS sequence"/>
</dbReference>
<organism evidence="2 3">
    <name type="scientific">Athelia psychrophila</name>
    <dbReference type="NCBI Taxonomy" id="1759441"/>
    <lineage>
        <taxon>Eukaryota</taxon>
        <taxon>Fungi</taxon>
        <taxon>Dikarya</taxon>
        <taxon>Basidiomycota</taxon>
        <taxon>Agaricomycotina</taxon>
        <taxon>Agaricomycetes</taxon>
        <taxon>Agaricomycetidae</taxon>
        <taxon>Atheliales</taxon>
        <taxon>Atheliaceae</taxon>
        <taxon>Athelia</taxon>
    </lineage>
</organism>
<protein>
    <submittedName>
        <fullName evidence="2">Uncharacterized protein</fullName>
    </submittedName>
</protein>
<proteinExistence type="predicted"/>
<dbReference type="EMBL" id="KV417497">
    <property type="protein sequence ID" value="KZP29697.1"/>
    <property type="molecule type" value="Genomic_DNA"/>
</dbReference>
<name>A0A166SPU4_9AGAM</name>
<gene>
    <name evidence="2" type="ORF">FIBSPDRAFT_884727</name>
</gene>
<evidence type="ECO:0000313" key="3">
    <source>
        <dbReference type="Proteomes" id="UP000076532"/>
    </source>
</evidence>
<evidence type="ECO:0000313" key="2">
    <source>
        <dbReference type="EMBL" id="KZP29697.1"/>
    </source>
</evidence>
<dbReference type="AlphaFoldDB" id="A0A166SPU4"/>
<keyword evidence="3" id="KW-1185">Reference proteome</keyword>
<feature type="region of interest" description="Disordered" evidence="1">
    <location>
        <begin position="47"/>
        <end position="86"/>
    </location>
</feature>
<evidence type="ECO:0000256" key="1">
    <source>
        <dbReference type="SAM" id="MobiDB-lite"/>
    </source>
</evidence>
<sequence length="167" mass="18536">MSNDGDWLYLSPLRLCSIRGVVLETWGVGSWRRKGEYGVDAERRRKRRMGRIRSAQHRKQRDTDDKLVNSKASTHTKGGRSLKCKGMSGRAGEAIYDRITDPRGATVRLGVPHAKTPHWCGSGRVGGEAADSEVPLSMSMLYSGHVRLGQIPRVFAAVTLHPDLRSI</sequence>